<dbReference type="Pfam" id="PF00005">
    <property type="entry name" value="ABC_tran"/>
    <property type="match status" value="1"/>
</dbReference>
<keyword evidence="2 8" id="KW-0812">Transmembrane</keyword>
<feature type="domain" description="ABC transporter" evidence="9">
    <location>
        <begin position="375"/>
        <end position="610"/>
    </location>
</feature>
<dbReference type="Pfam" id="PF00664">
    <property type="entry name" value="ABC_membrane"/>
    <property type="match status" value="1"/>
</dbReference>
<evidence type="ECO:0000256" key="2">
    <source>
        <dbReference type="ARBA" id="ARBA00022692"/>
    </source>
</evidence>
<feature type="transmembrane region" description="Helical" evidence="8">
    <location>
        <begin position="89"/>
        <end position="107"/>
    </location>
</feature>
<keyword evidence="6 8" id="KW-0472">Membrane</keyword>
<dbReference type="Gene3D" id="1.20.1560.10">
    <property type="entry name" value="ABC transporter type 1, transmembrane domain"/>
    <property type="match status" value="1"/>
</dbReference>
<feature type="transmembrane region" description="Helical" evidence="8">
    <location>
        <begin position="54"/>
        <end position="77"/>
    </location>
</feature>
<dbReference type="InterPro" id="IPR003439">
    <property type="entry name" value="ABC_transporter-like_ATP-bd"/>
</dbReference>
<evidence type="ECO:0000259" key="9">
    <source>
        <dbReference type="PROSITE" id="PS50893"/>
    </source>
</evidence>
<keyword evidence="12" id="KW-1185">Reference proteome</keyword>
<organism evidence="11 12">
    <name type="scientific">Streptomyces hygroscopicus</name>
    <dbReference type="NCBI Taxonomy" id="1912"/>
    <lineage>
        <taxon>Bacteria</taxon>
        <taxon>Bacillati</taxon>
        <taxon>Actinomycetota</taxon>
        <taxon>Actinomycetes</taxon>
        <taxon>Kitasatosporales</taxon>
        <taxon>Streptomycetaceae</taxon>
        <taxon>Streptomyces</taxon>
        <taxon>Streptomyces violaceusniger group</taxon>
    </lineage>
</organism>
<evidence type="ECO:0000256" key="4">
    <source>
        <dbReference type="ARBA" id="ARBA00022840"/>
    </source>
</evidence>
<dbReference type="PROSITE" id="PS00211">
    <property type="entry name" value="ABC_TRANSPORTER_1"/>
    <property type="match status" value="1"/>
</dbReference>
<comment type="subcellular location">
    <subcellularLocation>
        <location evidence="1">Cell membrane</location>
        <topology evidence="1">Multi-pass membrane protein</topology>
    </subcellularLocation>
</comment>
<dbReference type="SUPFAM" id="SSF52540">
    <property type="entry name" value="P-loop containing nucleoside triphosphate hydrolases"/>
    <property type="match status" value="1"/>
</dbReference>
<evidence type="ECO:0000313" key="11">
    <source>
        <dbReference type="EMBL" id="GHJ26942.1"/>
    </source>
</evidence>
<sequence length="616" mass="65988">MSADTTSPAAGSMADRPAGPAGRPPEHRESRRVRRASRQLLYALLRPHRWPSGAALAALVLENAFQLIGPLLVARAIDLGIPRASAGDWGPLTGCVAGFTACGLLAAGTRYAFFRISGSVGQAVLLELRTRIFDRARQLPVAFHESYTSGAVISRLTADVDAVRDLIEASLDGLLTSVLTVTGISVLLLWLDAPLALVVLGSIMPLVAMTRWFRRRSRIAYRRARDTVAEIIVRFGESMNAVRAVQAFRAEQHKHAAMNRLNDTFRDAHTDALEVVARYTAGVRLTGNIALAVVLALGAWRVSSGALPLGVLTAFLLYLRRFYDPLDELATFNNLYASAAAALEKIADFLTIPSSVPEPAAPVPLPRDRPVRGALTFQGVGFRYRPDTPPVLHGLDLDVPAGQTLAVVGATGAGKSTVAKLAARFYDPTTGTVLLDGVDLRRLPDRELRREITLVTQENFLFDGSIMENIALARPDTKPEEIRAAARAVGADAFISALPEGYATKVHKRGSRLSAGQRQLVALARAFLADPALLLLDEATSSLDIPTELAVRRAMDALLAGRTSVIIAHRLSTVLAADRVLVLADGAVVEDGPPARLASGDGPFAALHARWTHTTG</sequence>
<comment type="caution">
    <text evidence="11">The sequence shown here is derived from an EMBL/GenBank/DDBJ whole genome shotgun (WGS) entry which is preliminary data.</text>
</comment>
<accession>A0ABQ3TUC8</accession>
<dbReference type="PROSITE" id="PS50893">
    <property type="entry name" value="ABC_TRANSPORTER_2"/>
    <property type="match status" value="1"/>
</dbReference>
<evidence type="ECO:0000313" key="12">
    <source>
        <dbReference type="Proteomes" id="UP001054854"/>
    </source>
</evidence>
<protein>
    <submittedName>
        <fullName evidence="11">ABC transporter ATP-binding protein</fullName>
    </submittedName>
</protein>
<dbReference type="Proteomes" id="UP001054854">
    <property type="component" value="Unassembled WGS sequence"/>
</dbReference>
<evidence type="ECO:0000256" key="1">
    <source>
        <dbReference type="ARBA" id="ARBA00004651"/>
    </source>
</evidence>
<keyword evidence="3" id="KW-0547">Nucleotide-binding</keyword>
<feature type="region of interest" description="Disordered" evidence="7">
    <location>
        <begin position="1"/>
        <end position="33"/>
    </location>
</feature>
<dbReference type="SMART" id="SM00382">
    <property type="entry name" value="AAA"/>
    <property type="match status" value="1"/>
</dbReference>
<feature type="transmembrane region" description="Helical" evidence="8">
    <location>
        <begin position="196"/>
        <end position="213"/>
    </location>
</feature>
<dbReference type="Gene3D" id="3.40.50.300">
    <property type="entry name" value="P-loop containing nucleotide triphosphate hydrolases"/>
    <property type="match status" value="1"/>
</dbReference>
<dbReference type="RefSeq" id="WP_236256237.1">
    <property type="nucleotide sequence ID" value="NZ_BNEK01000002.1"/>
</dbReference>
<feature type="transmembrane region" description="Helical" evidence="8">
    <location>
        <begin position="173"/>
        <end position="190"/>
    </location>
</feature>
<dbReference type="InterPro" id="IPR017871">
    <property type="entry name" value="ABC_transporter-like_CS"/>
</dbReference>
<dbReference type="InterPro" id="IPR039421">
    <property type="entry name" value="Type_1_exporter"/>
</dbReference>
<proteinExistence type="predicted"/>
<keyword evidence="5 8" id="KW-1133">Transmembrane helix</keyword>
<evidence type="ECO:0000256" key="8">
    <source>
        <dbReference type="SAM" id="Phobius"/>
    </source>
</evidence>
<feature type="domain" description="ABC transmembrane type-1" evidence="10">
    <location>
        <begin position="54"/>
        <end position="338"/>
    </location>
</feature>
<keyword evidence="4 11" id="KW-0067">ATP-binding</keyword>
<dbReference type="InterPro" id="IPR036640">
    <property type="entry name" value="ABC1_TM_sf"/>
</dbReference>
<evidence type="ECO:0000256" key="3">
    <source>
        <dbReference type="ARBA" id="ARBA00022741"/>
    </source>
</evidence>
<dbReference type="InterPro" id="IPR011527">
    <property type="entry name" value="ABC1_TM_dom"/>
</dbReference>
<reference evidence="11" key="1">
    <citation type="submission" date="2024-05" db="EMBL/GenBank/DDBJ databases">
        <title>Whole genome shotgun sequence of Streptomyces hygroscopicus NBRC 113678.</title>
        <authorList>
            <person name="Komaki H."/>
            <person name="Tamura T."/>
        </authorList>
    </citation>
    <scope>NUCLEOTIDE SEQUENCE</scope>
    <source>
        <strain evidence="11">N11-34</strain>
    </source>
</reference>
<dbReference type="PANTHER" id="PTHR43394">
    <property type="entry name" value="ATP-DEPENDENT PERMEASE MDL1, MITOCHONDRIAL"/>
    <property type="match status" value="1"/>
</dbReference>
<dbReference type="GO" id="GO:0005524">
    <property type="term" value="F:ATP binding"/>
    <property type="evidence" value="ECO:0007669"/>
    <property type="project" value="UniProtKB-KW"/>
</dbReference>
<evidence type="ECO:0000259" key="10">
    <source>
        <dbReference type="PROSITE" id="PS50929"/>
    </source>
</evidence>
<dbReference type="InterPro" id="IPR027417">
    <property type="entry name" value="P-loop_NTPase"/>
</dbReference>
<feature type="transmembrane region" description="Helical" evidence="8">
    <location>
        <begin position="289"/>
        <end position="319"/>
    </location>
</feature>
<dbReference type="EMBL" id="BNEK01000002">
    <property type="protein sequence ID" value="GHJ26942.1"/>
    <property type="molecule type" value="Genomic_DNA"/>
</dbReference>
<evidence type="ECO:0000256" key="5">
    <source>
        <dbReference type="ARBA" id="ARBA00022989"/>
    </source>
</evidence>
<dbReference type="CDD" id="cd18546">
    <property type="entry name" value="ABC_6TM_Rv0194_D2_like"/>
    <property type="match status" value="1"/>
</dbReference>
<evidence type="ECO:0000256" key="7">
    <source>
        <dbReference type="SAM" id="MobiDB-lite"/>
    </source>
</evidence>
<dbReference type="InterPro" id="IPR003593">
    <property type="entry name" value="AAA+_ATPase"/>
</dbReference>
<evidence type="ECO:0000256" key="6">
    <source>
        <dbReference type="ARBA" id="ARBA00023136"/>
    </source>
</evidence>
<dbReference type="SUPFAM" id="SSF90123">
    <property type="entry name" value="ABC transporter transmembrane region"/>
    <property type="match status" value="1"/>
</dbReference>
<name>A0ABQ3TUC8_STRHY</name>
<dbReference type="PROSITE" id="PS50929">
    <property type="entry name" value="ABC_TM1F"/>
    <property type="match status" value="1"/>
</dbReference>
<dbReference type="PANTHER" id="PTHR43394:SF1">
    <property type="entry name" value="ATP-BINDING CASSETTE SUB-FAMILY B MEMBER 10, MITOCHONDRIAL"/>
    <property type="match status" value="1"/>
</dbReference>
<gene>
    <name evidence="11" type="ORF">TPA0910_13750</name>
</gene>